<dbReference type="AlphaFoldDB" id="A0A6G0PLC0"/>
<evidence type="ECO:0000313" key="1">
    <source>
        <dbReference type="EMBL" id="KAE9248900.1"/>
    </source>
</evidence>
<dbReference type="SUPFAM" id="SSF52283">
    <property type="entry name" value="Formate/glycerate dehydrogenase catalytic domain-like"/>
    <property type="match status" value="1"/>
</dbReference>
<name>A0A6G0PLC0_9STRA</name>
<reference evidence="1 2" key="1">
    <citation type="submission" date="2018-09" db="EMBL/GenBank/DDBJ databases">
        <title>Genomic investigation of the strawberry pathogen Phytophthora fragariae indicates pathogenicity is determined by transcriptional variation in three key races.</title>
        <authorList>
            <person name="Adams T.M."/>
            <person name="Armitage A.D."/>
            <person name="Sobczyk M.K."/>
            <person name="Bates H.J."/>
            <person name="Dunwell J.M."/>
            <person name="Nellist C.F."/>
            <person name="Harrison R.J."/>
        </authorList>
    </citation>
    <scope>NUCLEOTIDE SEQUENCE [LARGE SCALE GENOMIC DNA]</scope>
    <source>
        <strain evidence="1 2">BC-23</strain>
    </source>
</reference>
<accession>A0A6G0PLC0</accession>
<dbReference type="Proteomes" id="UP000476176">
    <property type="component" value="Unassembled WGS sequence"/>
</dbReference>
<evidence type="ECO:0000313" key="2">
    <source>
        <dbReference type="Proteomes" id="UP000476176"/>
    </source>
</evidence>
<organism evidence="1 2">
    <name type="scientific">Phytophthora fragariae</name>
    <dbReference type="NCBI Taxonomy" id="53985"/>
    <lineage>
        <taxon>Eukaryota</taxon>
        <taxon>Sar</taxon>
        <taxon>Stramenopiles</taxon>
        <taxon>Oomycota</taxon>
        <taxon>Peronosporomycetes</taxon>
        <taxon>Peronosporales</taxon>
        <taxon>Peronosporaceae</taxon>
        <taxon>Phytophthora</taxon>
    </lineage>
</organism>
<dbReference type="EMBL" id="QXGC01000117">
    <property type="protein sequence ID" value="KAE9248900.1"/>
    <property type="molecule type" value="Genomic_DNA"/>
</dbReference>
<dbReference type="Gene3D" id="3.40.50.720">
    <property type="entry name" value="NAD(P)-binding Rossmann-like Domain"/>
    <property type="match status" value="2"/>
</dbReference>
<sequence>MVDSSKHLLDNVDNVRLHHDLYTSGRPLRHRRGHYAQLDPMQMKDVCAMYKGGQANKKNLIIFGYVETELSLRQFLEDRGHEFVVTSKTTRSSPSSCTTAALHRVGPREPGCILRPQHQVDKVTSNVVSVADHVDMMILSLVRNYMPAYNKRMGHRRHRQPRLWP</sequence>
<gene>
    <name evidence="1" type="ORF">PF004_g3647</name>
</gene>
<proteinExistence type="predicted"/>
<protein>
    <submittedName>
        <fullName evidence="1">Uncharacterized protein</fullName>
    </submittedName>
</protein>
<comment type="caution">
    <text evidence="1">The sequence shown here is derived from an EMBL/GenBank/DDBJ whole genome shotgun (WGS) entry which is preliminary data.</text>
</comment>